<evidence type="ECO:0000259" key="1">
    <source>
        <dbReference type="Pfam" id="PF13472"/>
    </source>
</evidence>
<keyword evidence="3" id="KW-1185">Reference proteome</keyword>
<organism evidence="2 3">
    <name type="scientific">Bradyrhizobium stylosanthis</name>
    <dbReference type="NCBI Taxonomy" id="1803665"/>
    <lineage>
        <taxon>Bacteria</taxon>
        <taxon>Pseudomonadati</taxon>
        <taxon>Pseudomonadota</taxon>
        <taxon>Alphaproteobacteria</taxon>
        <taxon>Hyphomicrobiales</taxon>
        <taxon>Nitrobacteraceae</taxon>
        <taxon>Bradyrhizobium</taxon>
    </lineage>
</organism>
<comment type="caution">
    <text evidence="2">The sequence shown here is derived from an EMBL/GenBank/DDBJ whole genome shotgun (WGS) entry which is preliminary data.</text>
</comment>
<name>A0A560CXM0_9BRAD</name>
<feature type="domain" description="SGNH hydrolase-type esterase" evidence="1">
    <location>
        <begin position="205"/>
        <end position="337"/>
    </location>
</feature>
<dbReference type="EMBL" id="VITK01000019">
    <property type="protein sequence ID" value="TWA89590.1"/>
    <property type="molecule type" value="Genomic_DNA"/>
</dbReference>
<dbReference type="InterPro" id="IPR013830">
    <property type="entry name" value="SGNH_hydro"/>
</dbReference>
<gene>
    <name evidence="2" type="ORF">FBZ96_11958</name>
</gene>
<dbReference type="InterPro" id="IPR036514">
    <property type="entry name" value="SGNH_hydro_sf"/>
</dbReference>
<dbReference type="Gene3D" id="3.40.50.1110">
    <property type="entry name" value="SGNH hydrolase"/>
    <property type="match status" value="1"/>
</dbReference>
<dbReference type="Proteomes" id="UP000319949">
    <property type="component" value="Unassembled WGS sequence"/>
</dbReference>
<dbReference type="CDD" id="cd00229">
    <property type="entry name" value="SGNH_hydrolase"/>
    <property type="match status" value="1"/>
</dbReference>
<evidence type="ECO:0000313" key="3">
    <source>
        <dbReference type="Proteomes" id="UP000319949"/>
    </source>
</evidence>
<reference evidence="2 3" key="1">
    <citation type="submission" date="2019-06" db="EMBL/GenBank/DDBJ databases">
        <title>Genomic Encyclopedia of Type Strains, Phase IV (KMG-V): Genome sequencing to study the core and pangenomes of soil and plant-associated prokaryotes.</title>
        <authorList>
            <person name="Whitman W."/>
        </authorList>
    </citation>
    <scope>NUCLEOTIDE SEQUENCE [LARGE SCALE GENOMIC DNA]</scope>
    <source>
        <strain evidence="2 3">BR 510</strain>
    </source>
</reference>
<keyword evidence="2" id="KW-0378">Hydrolase</keyword>
<evidence type="ECO:0000313" key="2">
    <source>
        <dbReference type="EMBL" id="TWA89590.1"/>
    </source>
</evidence>
<dbReference type="SUPFAM" id="SSF52266">
    <property type="entry name" value="SGNH hydrolase"/>
    <property type="match status" value="1"/>
</dbReference>
<dbReference type="GO" id="GO:0016788">
    <property type="term" value="F:hydrolase activity, acting on ester bonds"/>
    <property type="evidence" value="ECO:0007669"/>
    <property type="project" value="UniProtKB-ARBA"/>
</dbReference>
<sequence>MIPDLNPALLMNYRAARSLKTRNTRIGFNGDSTFAGVETGGTTAQVLHSVPMQVAAKLQARGINAGANNRFGCASGTFATLLTMDSRVTATGAWTQGATTAQGGQAFACSAAGTLNIVPQGNVTKADIYWRDGAAGRSFNWSVDGGATTQIDSTGTTAIKKTTVSLGSSALHTFSLAWVAGAVTIFGVDFYDDTSSRRELSIQQWGISGATSANAIDDTDTVTGRLAQIKSGKALMTPDLMIIRLGVNDWRTSVSALSMVGNLTTLVTTCQANACDVILVTPRYDGGSTGLAAQQEDYANAIRALGPVLNVNVLDARAYFGSYALGNAAGWYSDTVHGDTGGAGYGEEAEFFVRALLTV</sequence>
<proteinExistence type="predicted"/>
<accession>A0A560CXM0</accession>
<dbReference type="Pfam" id="PF13472">
    <property type="entry name" value="Lipase_GDSL_2"/>
    <property type="match status" value="1"/>
</dbReference>
<dbReference type="AlphaFoldDB" id="A0A560CXM0"/>
<protein>
    <submittedName>
        <fullName evidence="2">GDSL-like lipase/acylhydrolase family protein</fullName>
    </submittedName>
</protein>